<feature type="compositionally biased region" description="Low complexity" evidence="9">
    <location>
        <begin position="8"/>
        <end position="28"/>
    </location>
</feature>
<feature type="transmembrane region" description="Helical" evidence="10">
    <location>
        <begin position="157"/>
        <end position="176"/>
    </location>
</feature>
<feature type="transmembrane region" description="Helical" evidence="10">
    <location>
        <begin position="365"/>
        <end position="383"/>
    </location>
</feature>
<evidence type="ECO:0000256" key="6">
    <source>
        <dbReference type="ARBA" id="ARBA00022989"/>
    </source>
</evidence>
<feature type="transmembrane region" description="Helical" evidence="10">
    <location>
        <begin position="197"/>
        <end position="219"/>
    </location>
</feature>
<feature type="transmembrane region" description="Helical" evidence="10">
    <location>
        <begin position="87"/>
        <end position="111"/>
    </location>
</feature>
<reference evidence="12" key="1">
    <citation type="submission" date="2021-01" db="EMBL/GenBank/DDBJ databases">
        <authorList>
            <person name="Corre E."/>
            <person name="Pelletier E."/>
            <person name="Niang G."/>
            <person name="Scheremetjew M."/>
            <person name="Finn R."/>
            <person name="Kale V."/>
            <person name="Holt S."/>
            <person name="Cochrane G."/>
            <person name="Meng A."/>
            <person name="Brown T."/>
            <person name="Cohen L."/>
        </authorList>
    </citation>
    <scope>NUCLEOTIDE SEQUENCE</scope>
    <source>
        <strain evidence="12">CCMP1510</strain>
    </source>
</reference>
<feature type="transmembrane region" description="Helical" evidence="10">
    <location>
        <begin position="336"/>
        <end position="353"/>
    </location>
</feature>
<comment type="similarity">
    <text evidence="2">Belongs to the sphingomyelin synthase family.</text>
</comment>
<evidence type="ECO:0000259" key="11">
    <source>
        <dbReference type="Pfam" id="PF14360"/>
    </source>
</evidence>
<dbReference type="EMBL" id="HBIJ01018710">
    <property type="protein sequence ID" value="CAE0371549.1"/>
    <property type="molecule type" value="Transcribed_RNA"/>
</dbReference>
<dbReference type="GO" id="GO:0000139">
    <property type="term" value="C:Golgi membrane"/>
    <property type="evidence" value="ECO:0007669"/>
    <property type="project" value="TreeGrafter"/>
</dbReference>
<dbReference type="GO" id="GO:0005789">
    <property type="term" value="C:endoplasmic reticulum membrane"/>
    <property type="evidence" value="ECO:0007669"/>
    <property type="project" value="TreeGrafter"/>
</dbReference>
<evidence type="ECO:0000256" key="5">
    <source>
        <dbReference type="ARBA" id="ARBA00022919"/>
    </source>
</evidence>
<keyword evidence="4 10" id="KW-0812">Transmembrane</keyword>
<protein>
    <recommendedName>
        <fullName evidence="11">Sphingomyelin synthase-like domain-containing protein</fullName>
    </recommendedName>
</protein>
<feature type="transmembrane region" description="Helical" evidence="10">
    <location>
        <begin position="239"/>
        <end position="262"/>
    </location>
</feature>
<dbReference type="PANTHER" id="PTHR21290:SF62">
    <property type="entry name" value="PHOSPHATIDYLINOSITOL:CERAMIDE INOSITOLPHOSPHOTRANSFERASE 1-RELATED"/>
    <property type="match status" value="1"/>
</dbReference>
<keyword evidence="5" id="KW-0746">Sphingolipid metabolism</keyword>
<feature type="domain" description="Sphingomyelin synthase-like" evidence="11">
    <location>
        <begin position="332"/>
        <end position="405"/>
    </location>
</feature>
<evidence type="ECO:0000256" key="8">
    <source>
        <dbReference type="ARBA" id="ARBA00023136"/>
    </source>
</evidence>
<dbReference type="GO" id="GO:0046513">
    <property type="term" value="P:ceramide biosynthetic process"/>
    <property type="evidence" value="ECO:0007669"/>
    <property type="project" value="TreeGrafter"/>
</dbReference>
<dbReference type="InterPro" id="IPR025749">
    <property type="entry name" value="Sphingomyelin_synth-like_dom"/>
</dbReference>
<evidence type="ECO:0000256" key="3">
    <source>
        <dbReference type="ARBA" id="ARBA00022679"/>
    </source>
</evidence>
<proteinExistence type="inferred from homology"/>
<evidence type="ECO:0000313" key="12">
    <source>
        <dbReference type="EMBL" id="CAE0371549.1"/>
    </source>
</evidence>
<dbReference type="InterPro" id="IPR045221">
    <property type="entry name" value="Sphingomyelin_synth-like"/>
</dbReference>
<evidence type="ECO:0000256" key="1">
    <source>
        <dbReference type="ARBA" id="ARBA00004141"/>
    </source>
</evidence>
<feature type="transmembrane region" description="Helical" evidence="10">
    <location>
        <begin position="274"/>
        <end position="294"/>
    </location>
</feature>
<comment type="subcellular location">
    <subcellularLocation>
        <location evidence="1">Membrane</location>
        <topology evidence="1">Multi-pass membrane protein</topology>
    </subcellularLocation>
</comment>
<evidence type="ECO:0000256" key="9">
    <source>
        <dbReference type="SAM" id="MobiDB-lite"/>
    </source>
</evidence>
<dbReference type="GO" id="GO:0033188">
    <property type="term" value="F:sphingomyelin synthase activity"/>
    <property type="evidence" value="ECO:0007669"/>
    <property type="project" value="TreeGrafter"/>
</dbReference>
<dbReference type="GO" id="GO:0005886">
    <property type="term" value="C:plasma membrane"/>
    <property type="evidence" value="ECO:0007669"/>
    <property type="project" value="TreeGrafter"/>
</dbReference>
<dbReference type="Pfam" id="PF14360">
    <property type="entry name" value="PAP2_C"/>
    <property type="match status" value="1"/>
</dbReference>
<evidence type="ECO:0000256" key="10">
    <source>
        <dbReference type="SAM" id="Phobius"/>
    </source>
</evidence>
<dbReference type="GO" id="GO:0047493">
    <property type="term" value="F:ceramide cholinephosphotransferase activity"/>
    <property type="evidence" value="ECO:0007669"/>
    <property type="project" value="TreeGrafter"/>
</dbReference>
<keyword evidence="7" id="KW-0443">Lipid metabolism</keyword>
<keyword evidence="3" id="KW-0808">Transferase</keyword>
<organism evidence="12">
    <name type="scientific">Aureoumbra lagunensis</name>
    <dbReference type="NCBI Taxonomy" id="44058"/>
    <lineage>
        <taxon>Eukaryota</taxon>
        <taxon>Sar</taxon>
        <taxon>Stramenopiles</taxon>
        <taxon>Ochrophyta</taxon>
        <taxon>Pelagophyceae</taxon>
        <taxon>Pelagomonadales</taxon>
        <taxon>Aureoumbra</taxon>
    </lineage>
</organism>
<accession>A0A7S3K1H4</accession>
<evidence type="ECO:0000256" key="7">
    <source>
        <dbReference type="ARBA" id="ARBA00023098"/>
    </source>
</evidence>
<sequence>MVSREEQLLSPKAGSSPPSSPLSGNTSPVSQQQATFRSTTSQESLKKMIHNIHSQQKENDDAHAMILLDPLECARRRLCTREGIKELFGFMCWLLIISAHALQIWGLWWFFWQYVAAYQEGKPAIVRGVNAVAKGSSALGTTLAKRAARRRVAKNTASHAAAFAAWTGWLAFILILERPLLKRRLMPAPIFQVCRHAELFATAGLLMTICTNFASYLHSPGHRLFDLGFYLIPQISKKFYPLSDALTGALPVLAFSYLCLVLDRRRRCRAITDWFRMMTVVYLFRCITSTMTSLPGPAPHCAPSAYAKGAYLPPSTWHEIATSLSTGLTGGTCGDLLFSGHAAMTTITTLLLVRQQRRHGQKVERVAKAIGCTYILIVCIFALASRKHYTVDLALGTLIGSLTYFRFRDSWTRDPVSLDRLDAVVRFYGLADRLTDQHHHPYSADPRAAELSVVLDTAQDQCGGDTADRIERNPLCSVTSLSK</sequence>
<gene>
    <name evidence="12" type="ORF">ALAG00032_LOCUS12331</name>
</gene>
<feature type="region of interest" description="Disordered" evidence="9">
    <location>
        <begin position="1"/>
        <end position="37"/>
    </location>
</feature>
<dbReference type="AlphaFoldDB" id="A0A7S3K1H4"/>
<evidence type="ECO:0000256" key="4">
    <source>
        <dbReference type="ARBA" id="ARBA00022692"/>
    </source>
</evidence>
<dbReference type="PANTHER" id="PTHR21290">
    <property type="entry name" value="SPHINGOMYELIN SYNTHETASE"/>
    <property type="match status" value="1"/>
</dbReference>
<name>A0A7S3K1H4_9STRA</name>
<keyword evidence="6 10" id="KW-1133">Transmembrane helix</keyword>
<keyword evidence="8 10" id="KW-0472">Membrane</keyword>
<evidence type="ECO:0000256" key="2">
    <source>
        <dbReference type="ARBA" id="ARBA00005441"/>
    </source>
</evidence>